<proteinExistence type="inferred from homology"/>
<keyword evidence="2 4" id="KW-0813">Transport</keyword>
<evidence type="ECO:0000259" key="5">
    <source>
        <dbReference type="Pfam" id="PF12849"/>
    </source>
</evidence>
<dbReference type="InterPro" id="IPR024370">
    <property type="entry name" value="PBP_domain"/>
</dbReference>
<dbReference type="InterPro" id="IPR005673">
    <property type="entry name" value="ABC_phos-bd_PstS"/>
</dbReference>
<sequence>MDLGDFVDLKRTGALFGLAALTTVGLAACSDDNTGGDNTSAQAVSDAECGGKANLNASGASSQNNAMTIFANSYSMSCEGQTLDYNSNGSGSGVKEFIGGQTDFGGSDSPLKEDEYAQAEERCEGPAWNLPAVFGPIAIAYNLDGVEVALSADTLAQVFKGEITNWNDPAIAEENQGVELPDQPITVIFRSDESGTTDNFQKYLEAAAPEVWTEGAGKTFNGGTGEGSRGNEGVSAAVAQTPGTITYTEWSYAKSQDLGMVKVITPADSEGVELNAETAGTTIDSATLQNEGSNDLVIDTSSFYVPDTAGAYPIIMPTYEIVCSSYGDPETAEAVKAFLNIAVSEDVQGQLEPEGYIPVPDEFREKLVTAISEIS</sequence>
<evidence type="ECO:0000256" key="1">
    <source>
        <dbReference type="ARBA" id="ARBA00008725"/>
    </source>
</evidence>
<name>A0A2S1R586_9ACTN</name>
<evidence type="ECO:0000256" key="4">
    <source>
        <dbReference type="PIRNR" id="PIRNR002756"/>
    </source>
</evidence>
<evidence type="ECO:0000256" key="3">
    <source>
        <dbReference type="ARBA" id="ARBA00022592"/>
    </source>
</evidence>
<gene>
    <name evidence="6" type="ORF">A6035_03960</name>
</gene>
<dbReference type="PIRSF" id="PIRSF002756">
    <property type="entry name" value="PstS"/>
    <property type="match status" value="1"/>
</dbReference>
<dbReference type="SUPFAM" id="SSF53850">
    <property type="entry name" value="Periplasmic binding protein-like II"/>
    <property type="match status" value="1"/>
</dbReference>
<dbReference type="InterPro" id="IPR050962">
    <property type="entry name" value="Phosphate-bind_PstS"/>
</dbReference>
<dbReference type="GO" id="GO:0042301">
    <property type="term" value="F:phosphate ion binding"/>
    <property type="evidence" value="ECO:0007669"/>
    <property type="project" value="InterPro"/>
</dbReference>
<dbReference type="KEGG" id="dlu:A6035_03960"/>
<accession>A0A2S1R586</accession>
<feature type="domain" description="PBP" evidence="5">
    <location>
        <begin position="51"/>
        <end position="345"/>
    </location>
</feature>
<evidence type="ECO:0000313" key="6">
    <source>
        <dbReference type="EMBL" id="AWH91470.1"/>
    </source>
</evidence>
<keyword evidence="7" id="KW-1185">Reference proteome</keyword>
<dbReference type="Proteomes" id="UP000244928">
    <property type="component" value="Chromosome"/>
</dbReference>
<dbReference type="CDD" id="cd13565">
    <property type="entry name" value="PBP2_PstS"/>
    <property type="match status" value="1"/>
</dbReference>
<protein>
    <recommendedName>
        <fullName evidence="4">Phosphate-binding protein</fullName>
    </recommendedName>
</protein>
<dbReference type="PANTHER" id="PTHR42996:SF1">
    <property type="entry name" value="PHOSPHATE-BINDING PROTEIN PSTS"/>
    <property type="match status" value="1"/>
</dbReference>
<comment type="similarity">
    <text evidence="1 4">Belongs to the PstS family.</text>
</comment>
<reference evidence="6 7" key="1">
    <citation type="submission" date="2016-04" db="EMBL/GenBank/DDBJ databases">
        <title>Complete genome sequence of Dietzia lutea YIM 80766T, a strain isolated from desert soil in Egypt.</title>
        <authorList>
            <person name="Zhao J."/>
            <person name="Hu B."/>
            <person name="Geng S."/>
            <person name="Nie Y."/>
            <person name="Tang Y."/>
        </authorList>
    </citation>
    <scope>NUCLEOTIDE SEQUENCE [LARGE SCALE GENOMIC DNA]</scope>
    <source>
        <strain evidence="6 7">YIM 80766</strain>
    </source>
</reference>
<organism evidence="6 7">
    <name type="scientific">Dietzia lutea</name>
    <dbReference type="NCBI Taxonomy" id="546160"/>
    <lineage>
        <taxon>Bacteria</taxon>
        <taxon>Bacillati</taxon>
        <taxon>Actinomycetota</taxon>
        <taxon>Actinomycetes</taxon>
        <taxon>Mycobacteriales</taxon>
        <taxon>Dietziaceae</taxon>
        <taxon>Dietzia</taxon>
    </lineage>
</organism>
<evidence type="ECO:0000256" key="2">
    <source>
        <dbReference type="ARBA" id="ARBA00022448"/>
    </source>
</evidence>
<keyword evidence="3 4" id="KW-0592">Phosphate transport</keyword>
<dbReference type="AlphaFoldDB" id="A0A2S1R586"/>
<dbReference type="EMBL" id="CP015449">
    <property type="protein sequence ID" value="AWH91470.1"/>
    <property type="molecule type" value="Genomic_DNA"/>
</dbReference>
<dbReference type="GO" id="GO:0035435">
    <property type="term" value="P:phosphate ion transmembrane transport"/>
    <property type="evidence" value="ECO:0007669"/>
    <property type="project" value="InterPro"/>
</dbReference>
<dbReference type="Gene3D" id="3.40.190.10">
    <property type="entry name" value="Periplasmic binding protein-like II"/>
    <property type="match status" value="2"/>
</dbReference>
<evidence type="ECO:0000313" key="7">
    <source>
        <dbReference type="Proteomes" id="UP000244928"/>
    </source>
</evidence>
<dbReference type="GO" id="GO:0043190">
    <property type="term" value="C:ATP-binding cassette (ABC) transporter complex"/>
    <property type="evidence" value="ECO:0007669"/>
    <property type="project" value="InterPro"/>
</dbReference>
<dbReference type="Pfam" id="PF12849">
    <property type="entry name" value="PBP_like_2"/>
    <property type="match status" value="1"/>
</dbReference>
<dbReference type="PANTHER" id="PTHR42996">
    <property type="entry name" value="PHOSPHATE-BINDING PROTEIN PSTS"/>
    <property type="match status" value="1"/>
</dbReference>
<dbReference type="NCBIfam" id="TIGR00975">
    <property type="entry name" value="3a0107s03"/>
    <property type="match status" value="1"/>
</dbReference>